<dbReference type="SUPFAM" id="SSF144091">
    <property type="entry name" value="Rhomboid-like"/>
    <property type="match status" value="1"/>
</dbReference>
<dbReference type="EMBL" id="CP053586">
    <property type="protein sequence ID" value="WNZ21486.1"/>
    <property type="molecule type" value="Genomic_DNA"/>
</dbReference>
<evidence type="ECO:0000256" key="3">
    <source>
        <dbReference type="ARBA" id="ARBA00022989"/>
    </source>
</evidence>
<proteinExistence type="predicted"/>
<dbReference type="RefSeq" id="WP_316432732.1">
    <property type="nucleotide sequence ID" value="NZ_CP053586.1"/>
</dbReference>
<evidence type="ECO:0000256" key="4">
    <source>
        <dbReference type="ARBA" id="ARBA00023136"/>
    </source>
</evidence>
<reference evidence="7" key="1">
    <citation type="submission" date="2020-05" db="EMBL/GenBank/DDBJ databases">
        <authorList>
            <person name="Zhu T."/>
            <person name="Keshari N."/>
            <person name="Lu X."/>
        </authorList>
    </citation>
    <scope>NUCLEOTIDE SEQUENCE</scope>
    <source>
        <strain evidence="7">NK1-12</strain>
    </source>
</reference>
<keyword evidence="4 5" id="KW-0472">Membrane</keyword>
<feature type="transmembrane region" description="Helical" evidence="5">
    <location>
        <begin position="117"/>
        <end position="138"/>
    </location>
</feature>
<feature type="transmembrane region" description="Helical" evidence="5">
    <location>
        <begin position="145"/>
        <end position="163"/>
    </location>
</feature>
<dbReference type="GO" id="GO:0006508">
    <property type="term" value="P:proteolysis"/>
    <property type="evidence" value="ECO:0007669"/>
    <property type="project" value="UniProtKB-KW"/>
</dbReference>
<evidence type="ECO:0000313" key="7">
    <source>
        <dbReference type="EMBL" id="WNZ21486.1"/>
    </source>
</evidence>
<feature type="domain" description="Peptidase S54 rhomboid" evidence="6">
    <location>
        <begin position="58"/>
        <end position="190"/>
    </location>
</feature>
<comment type="subcellular location">
    <subcellularLocation>
        <location evidence="1">Membrane</location>
        <topology evidence="1">Multi-pass membrane protein</topology>
    </subcellularLocation>
</comment>
<name>A0AA96WFL5_9CYAN</name>
<dbReference type="PANTHER" id="PTHR43731">
    <property type="entry name" value="RHOMBOID PROTEASE"/>
    <property type="match status" value="1"/>
</dbReference>
<sequence length="197" mass="21575">MSRSDEVRGLVGEVKAQIGILGGFVGLMWALEILDLFLGGALDQFGIRPRSLIGLRGVLFAPFLHGNLLHLIANTVPFLILGWLVMLRRTSDFWPVTLIVMLVSGLGTWLFASPFTIHIGASGLVFGYLGFLLSRGYFERSFGSILMSLMVGILYGGMIWGVLPTRIGISWQGHLFGFIGGIIAAWMLAKPRSSRSY</sequence>
<feature type="transmembrane region" description="Helical" evidence="5">
    <location>
        <begin position="169"/>
        <end position="189"/>
    </location>
</feature>
<keyword evidence="2 5" id="KW-0812">Transmembrane</keyword>
<dbReference type="Pfam" id="PF01694">
    <property type="entry name" value="Rhomboid"/>
    <property type="match status" value="1"/>
</dbReference>
<protein>
    <submittedName>
        <fullName evidence="7">Rhomboid family intramembrane serine protease</fullName>
    </submittedName>
</protein>
<feature type="transmembrane region" description="Helical" evidence="5">
    <location>
        <begin position="20"/>
        <end position="42"/>
    </location>
</feature>
<evidence type="ECO:0000259" key="6">
    <source>
        <dbReference type="Pfam" id="PF01694"/>
    </source>
</evidence>
<evidence type="ECO:0000256" key="2">
    <source>
        <dbReference type="ARBA" id="ARBA00022692"/>
    </source>
</evidence>
<organism evidence="7">
    <name type="scientific">Leptolyngbya sp. NK1-12</name>
    <dbReference type="NCBI Taxonomy" id="2547451"/>
    <lineage>
        <taxon>Bacteria</taxon>
        <taxon>Bacillati</taxon>
        <taxon>Cyanobacteriota</taxon>
        <taxon>Cyanophyceae</taxon>
        <taxon>Leptolyngbyales</taxon>
        <taxon>Leptolyngbyaceae</taxon>
        <taxon>Leptolyngbya group</taxon>
        <taxon>Leptolyngbya</taxon>
    </lineage>
</organism>
<dbReference type="InterPro" id="IPR035952">
    <property type="entry name" value="Rhomboid-like_sf"/>
</dbReference>
<dbReference type="InterPro" id="IPR022764">
    <property type="entry name" value="Peptidase_S54_rhomboid_dom"/>
</dbReference>
<dbReference type="InterPro" id="IPR050925">
    <property type="entry name" value="Rhomboid_protease_S54"/>
</dbReference>
<evidence type="ECO:0000256" key="1">
    <source>
        <dbReference type="ARBA" id="ARBA00004141"/>
    </source>
</evidence>
<dbReference type="GO" id="GO:0016020">
    <property type="term" value="C:membrane"/>
    <property type="evidence" value="ECO:0007669"/>
    <property type="project" value="UniProtKB-SubCell"/>
</dbReference>
<feature type="transmembrane region" description="Helical" evidence="5">
    <location>
        <begin position="93"/>
        <end position="111"/>
    </location>
</feature>
<accession>A0AA96WFL5</accession>
<gene>
    <name evidence="7" type="ORF">HJG54_00475</name>
</gene>
<dbReference type="Gene3D" id="1.20.1540.10">
    <property type="entry name" value="Rhomboid-like"/>
    <property type="match status" value="1"/>
</dbReference>
<feature type="transmembrane region" description="Helical" evidence="5">
    <location>
        <begin position="62"/>
        <end position="86"/>
    </location>
</feature>
<dbReference type="AlphaFoldDB" id="A0AA96WFL5"/>
<dbReference type="PANTHER" id="PTHR43731:SF9">
    <property type="entry name" value="SLR1461 PROTEIN"/>
    <property type="match status" value="1"/>
</dbReference>
<keyword evidence="7" id="KW-0645">Protease</keyword>
<evidence type="ECO:0000256" key="5">
    <source>
        <dbReference type="SAM" id="Phobius"/>
    </source>
</evidence>
<keyword evidence="7" id="KW-0378">Hydrolase</keyword>
<dbReference type="GO" id="GO:0004252">
    <property type="term" value="F:serine-type endopeptidase activity"/>
    <property type="evidence" value="ECO:0007669"/>
    <property type="project" value="InterPro"/>
</dbReference>
<keyword evidence="3 5" id="KW-1133">Transmembrane helix</keyword>